<accession>A0AAW5YXP4</accession>
<evidence type="ECO:0000313" key="2">
    <source>
        <dbReference type="Proteomes" id="UP001210502"/>
    </source>
</evidence>
<evidence type="ECO:0000313" key="1">
    <source>
        <dbReference type="EMBL" id="MDA3767908.1"/>
    </source>
</evidence>
<comment type="caution">
    <text evidence="1">The sequence shown here is derived from an EMBL/GenBank/DDBJ whole genome shotgun (WGS) entry which is preliminary data.</text>
</comment>
<gene>
    <name evidence="1" type="ORF">PF586_05450</name>
</gene>
<dbReference type="Proteomes" id="UP001210502">
    <property type="component" value="Unassembled WGS sequence"/>
</dbReference>
<protein>
    <submittedName>
        <fullName evidence="1">Uncharacterized protein</fullName>
    </submittedName>
</protein>
<organism evidence="1 2">
    <name type="scientific">Lactobacillus delbrueckii</name>
    <dbReference type="NCBI Taxonomy" id="1584"/>
    <lineage>
        <taxon>Bacteria</taxon>
        <taxon>Bacillati</taxon>
        <taxon>Bacillota</taxon>
        <taxon>Bacilli</taxon>
        <taxon>Lactobacillales</taxon>
        <taxon>Lactobacillaceae</taxon>
        <taxon>Lactobacillus</taxon>
    </lineage>
</organism>
<proteinExistence type="predicted"/>
<reference evidence="1" key="1">
    <citation type="submission" date="2023-01" db="EMBL/GenBank/DDBJ databases">
        <title>Sequencing of the bacterial strains from artisanal fermented milk Matsoni.</title>
        <authorList>
            <person name="Rozman V."/>
            <person name="Accetto T."/>
            <person name="Bogovic Matijasic B."/>
        </authorList>
    </citation>
    <scope>NUCLEOTIDE SEQUENCE</scope>
    <source>
        <strain evidence="1">Lbl333</strain>
    </source>
</reference>
<sequence length="117" mass="13345">MIKLKAYQTKQIRQYDEDIKLLQEEFADRGQEVPRQALSRKKNYFFPLAPTPIDQCLSLEEWSEQTGLPLVAIAHSLVFMGVKERAYNLRASALYDPADLGPGLDRQGKFEIACKKG</sequence>
<name>A0AAW5YXP4_9LACO</name>
<dbReference type="EMBL" id="JAQIEY010000013">
    <property type="protein sequence ID" value="MDA3767908.1"/>
    <property type="molecule type" value="Genomic_DNA"/>
</dbReference>
<dbReference type="AlphaFoldDB" id="A0AAW5YXP4"/>